<organism evidence="1 2">
    <name type="scientific">Dermacoccus abyssi</name>
    <dbReference type="NCBI Taxonomy" id="322596"/>
    <lineage>
        <taxon>Bacteria</taxon>
        <taxon>Bacillati</taxon>
        <taxon>Actinomycetota</taxon>
        <taxon>Actinomycetes</taxon>
        <taxon>Micrococcales</taxon>
        <taxon>Dermacoccaceae</taxon>
        <taxon>Dermacoccus</taxon>
    </lineage>
</organism>
<reference evidence="1 2" key="1">
    <citation type="submission" date="2018-08" db="EMBL/GenBank/DDBJ databases">
        <title>Whole genome sequence analysis of Dermacoccus abyssi bacteria isolated from Deep Mariana trench Micromonospora spp reveals genes involved in the environmental adaptation and production of secondary metabolites.</title>
        <authorList>
            <person name="Abdel-Mageed W.M."/>
            <person name="Lehri B."/>
            <person name="Nouioui I."/>
            <person name="Goodfellow I."/>
            <person name="Jaspars M."/>
            <person name="Karlyshev A."/>
        </authorList>
    </citation>
    <scope>NUCLEOTIDE SEQUENCE [LARGE SCALE GENOMIC DNA]</scope>
    <source>
        <strain evidence="1 2">MT1.1</strain>
    </source>
</reference>
<dbReference type="Proteomes" id="UP000285376">
    <property type="component" value="Unassembled WGS sequence"/>
</dbReference>
<comment type="caution">
    <text evidence="1">The sequence shown here is derived from an EMBL/GenBank/DDBJ whole genome shotgun (WGS) entry which is preliminary data.</text>
</comment>
<sequence>MTAAHEAFNKAVDERRAAGRGLPCDSDERFISDVPDERREVVDVCRDRCHLRALCAAAGAREKWGVWGGHDRSTPSVTKTKEKK</sequence>
<evidence type="ECO:0000313" key="2">
    <source>
        <dbReference type="Proteomes" id="UP000285376"/>
    </source>
</evidence>
<protein>
    <recommendedName>
        <fullName evidence="3">4Fe-4S Wbl-type domain-containing protein</fullName>
    </recommendedName>
</protein>
<evidence type="ECO:0008006" key="3">
    <source>
        <dbReference type="Google" id="ProtNLM"/>
    </source>
</evidence>
<name>A0A417Z941_9MICO</name>
<evidence type="ECO:0000313" key="1">
    <source>
        <dbReference type="EMBL" id="RHW47179.1"/>
    </source>
</evidence>
<accession>A0A417Z941</accession>
<dbReference type="EMBL" id="QWLM01000003">
    <property type="protein sequence ID" value="RHW47179.1"/>
    <property type="molecule type" value="Genomic_DNA"/>
</dbReference>
<dbReference type="RefSeq" id="WP_118912733.1">
    <property type="nucleotide sequence ID" value="NZ_CBCRVH010000007.1"/>
</dbReference>
<dbReference type="AlphaFoldDB" id="A0A417Z941"/>
<gene>
    <name evidence="1" type="ORF">D1832_04145</name>
</gene>
<proteinExistence type="predicted"/>